<dbReference type="PANTHER" id="PTHR10443">
    <property type="entry name" value="MICROSOMAL DIPEPTIDASE"/>
    <property type="match status" value="1"/>
</dbReference>
<dbReference type="GO" id="GO:0070573">
    <property type="term" value="F:metallodipeptidase activity"/>
    <property type="evidence" value="ECO:0007669"/>
    <property type="project" value="InterPro"/>
</dbReference>
<dbReference type="AlphaFoldDB" id="A0A3P5XFS9"/>
<evidence type="ECO:0000313" key="1">
    <source>
        <dbReference type="EMBL" id="VDC33598.1"/>
    </source>
</evidence>
<dbReference type="PANTHER" id="PTHR10443:SF12">
    <property type="entry name" value="DIPEPTIDASE"/>
    <property type="match status" value="1"/>
</dbReference>
<dbReference type="Gene3D" id="3.20.20.140">
    <property type="entry name" value="Metal-dependent hydrolases"/>
    <property type="match status" value="1"/>
</dbReference>
<dbReference type="RefSeq" id="WP_124088590.1">
    <property type="nucleotide sequence ID" value="NZ_UXAW01000119.1"/>
</dbReference>
<accession>A0A3P5XFS9</accession>
<proteinExistence type="predicted"/>
<dbReference type="Pfam" id="PF01244">
    <property type="entry name" value="Peptidase_M19"/>
    <property type="match status" value="1"/>
</dbReference>
<dbReference type="EMBL" id="UXAW01000119">
    <property type="protein sequence ID" value="VDC33598.1"/>
    <property type="molecule type" value="Genomic_DNA"/>
</dbReference>
<dbReference type="GO" id="GO:0006508">
    <property type="term" value="P:proteolysis"/>
    <property type="evidence" value="ECO:0007669"/>
    <property type="project" value="InterPro"/>
</dbReference>
<organism evidence="1 2">
    <name type="scientific">Pseudogemmobacter humi</name>
    <dbReference type="NCBI Taxonomy" id="2483812"/>
    <lineage>
        <taxon>Bacteria</taxon>
        <taxon>Pseudomonadati</taxon>
        <taxon>Pseudomonadota</taxon>
        <taxon>Alphaproteobacteria</taxon>
        <taxon>Rhodobacterales</taxon>
        <taxon>Paracoccaceae</taxon>
        <taxon>Pseudogemmobacter</taxon>
    </lineage>
</organism>
<protein>
    <submittedName>
        <fullName evidence="1">Membrane dipeptidase (Peptidase family M19)</fullName>
    </submittedName>
</protein>
<reference evidence="1 2" key="1">
    <citation type="submission" date="2018-11" db="EMBL/GenBank/DDBJ databases">
        <authorList>
            <person name="Criscuolo A."/>
        </authorList>
    </citation>
    <scope>NUCLEOTIDE SEQUENCE [LARGE SCALE GENOMIC DNA]</scope>
    <source>
        <strain evidence="1">ACIP111625</strain>
    </source>
</reference>
<dbReference type="Proteomes" id="UP000277498">
    <property type="component" value="Unassembled WGS sequence"/>
</dbReference>
<sequence>MFFADGLNCSNFDRAVFQELVDGGLGCVTVCLGFWEDAVASMDALGRFRDLVRANKDLVAIARTGAEIEAIAGSGRCALVIGYQNTAVLNGNIRFPELFADMGLRVLQLTYNNQNEFGGSCYEPQDSGISRFGREMIPELNRCGILIDLSHVGERTSLDVVELSEHPVAITHANPATLVPHLRNKSDTLIRALAARRGVIGLATYANICGEYGASPSKWADMVAWTVDLAGIGHVAIGTDHGRNVGMPDLTWMRQGNWSRIINYGAGNAARPGKVAEPGWIDTMKSFGAIATALAARGFSQDETALLMGGNWLRLYTEVFGETDAQKQLAA</sequence>
<dbReference type="SUPFAM" id="SSF51556">
    <property type="entry name" value="Metallo-dependent hydrolases"/>
    <property type="match status" value="1"/>
</dbReference>
<keyword evidence="2" id="KW-1185">Reference proteome</keyword>
<dbReference type="InterPro" id="IPR032466">
    <property type="entry name" value="Metal_Hydrolase"/>
</dbReference>
<dbReference type="InterPro" id="IPR008257">
    <property type="entry name" value="Pept_M19"/>
</dbReference>
<evidence type="ECO:0000313" key="2">
    <source>
        <dbReference type="Proteomes" id="UP000277498"/>
    </source>
</evidence>
<dbReference type="OrthoDB" id="9804920at2"/>
<name>A0A3P5XFS9_9RHOB</name>
<gene>
    <name evidence="1" type="ORF">XINFAN_03911</name>
</gene>
<dbReference type="PROSITE" id="PS51365">
    <property type="entry name" value="RENAL_DIPEPTIDASE_2"/>
    <property type="match status" value="1"/>
</dbReference>